<feature type="compositionally biased region" description="Low complexity" evidence="1">
    <location>
        <begin position="694"/>
        <end position="711"/>
    </location>
</feature>
<feature type="compositionally biased region" description="Low complexity" evidence="1">
    <location>
        <begin position="781"/>
        <end position="790"/>
    </location>
</feature>
<protein>
    <submittedName>
        <fullName evidence="3">Uncharacterized protein</fullName>
    </submittedName>
</protein>
<keyword evidence="2" id="KW-0472">Membrane</keyword>
<organism evidence="3 4">
    <name type="scientific">Eimeria tenella</name>
    <name type="common">Coccidian parasite</name>
    <dbReference type="NCBI Taxonomy" id="5802"/>
    <lineage>
        <taxon>Eukaryota</taxon>
        <taxon>Sar</taxon>
        <taxon>Alveolata</taxon>
        <taxon>Apicomplexa</taxon>
        <taxon>Conoidasida</taxon>
        <taxon>Coccidia</taxon>
        <taxon>Eucoccidiorida</taxon>
        <taxon>Eimeriorina</taxon>
        <taxon>Eimeriidae</taxon>
        <taxon>Eimeria</taxon>
    </lineage>
</organism>
<gene>
    <name evidence="3" type="ORF">ETH_00016120</name>
</gene>
<feature type="region of interest" description="Disordered" evidence="1">
    <location>
        <begin position="456"/>
        <end position="493"/>
    </location>
</feature>
<accession>U6KL58</accession>
<feature type="region of interest" description="Disordered" evidence="1">
    <location>
        <begin position="155"/>
        <end position="185"/>
    </location>
</feature>
<feature type="region of interest" description="Disordered" evidence="1">
    <location>
        <begin position="650"/>
        <end position="671"/>
    </location>
</feature>
<evidence type="ECO:0000256" key="1">
    <source>
        <dbReference type="SAM" id="MobiDB-lite"/>
    </source>
</evidence>
<keyword evidence="2" id="KW-1133">Transmembrane helix</keyword>
<feature type="region of interest" description="Disordered" evidence="1">
    <location>
        <begin position="528"/>
        <end position="564"/>
    </location>
</feature>
<sequence>MAQAAFPLVIFSPSGGHDVDVSPSHFHWTAGDHVDNEVVKRTRHWIRRSSQCKWPILFSVLAVVAITLGCWRICFGPRGRKNGQRRLASGSSEGGDPELSAILDWCLEMEEERNMLQAPSHVQPQTVQRVHEMPHSSPHYQQMLQAGVMSTFASGGQGSPAVLPSQHTLPPQALQPPHAETPLSSNYRHLLPTGQTPMPASGENAFRAYLGEGQLMPPTTMPPQAQQPPPREPPSSPYYQDPLRAGRTSAHSSGGGTIRALLEGRLLPPTALLPQAQQPYHGEAGSSSHYQHQLHAGQTSTVKNGNEGAQQLPEGTKLLSPTALPPQAEQPPQEDPHSTSHYQQLLQGGTASTLPNGGEASLPASEERQPLPPVALPPQAQEPPTEEPQSCSHYQNLQQAGTTDTLVSGSEAVNPSSEVRGQLLSPTALPAQAEQPPRSKRYSSFLYQTLMQTSTTNRFSSGGEGSPAVEGRQPLPATALPPQALEPPHSTAHYQELQQTGAATTVPSGGNAPHPFVEGRHRLPHTAFPQQAQQPPNGEPHSSSHYQHPLRAGQIGTYPSGGETSHLCGFPRPIQNHPWPNEEREQRQVMWPAVSLRARDPSSHGPAPRQTLGPSIAPPLRGNLRTAEKGVSIPAAVSWANDARSVPALNEHDPYPVDPASFAPSVAQSGEGAGPLFQDAVLQVQQPGVFPGAQLSSDQVHSSQLSSGSNQKRPLEELDAGSSRDRPACPKRRKTEIFLEIELMNDKFASGGTTKPQATATSENPGTSDNSHAMQPPSDTSASEGQADAAQAEDAESSSPPSETPDQKSCRAYESLVTHPFYRLPRLAPDVKVRQFSPEKAFSRGNLISQASAVLGWIRSLLGKEELSERDANELVAAAERAVCHLFHFHQSPVLKLGASQAAMVLARRYLMLDAVVSIMHVVGPAMVAHQWWPELAAALPTTLHFGYTHSPYRRTRALEELATRLSTAVELLKKCIRPSPQETVELKRELFCKKTSPQCFMGLQWEAWRLDDGL</sequence>
<evidence type="ECO:0000256" key="2">
    <source>
        <dbReference type="SAM" id="Phobius"/>
    </source>
</evidence>
<dbReference type="VEuPathDB" id="ToxoDB:ETH_00016120"/>
<keyword evidence="4" id="KW-1185">Reference proteome</keyword>
<feature type="compositionally biased region" description="Polar residues" evidence="1">
    <location>
        <begin position="528"/>
        <end position="546"/>
    </location>
</feature>
<feature type="region of interest" description="Disordered" evidence="1">
    <location>
        <begin position="279"/>
        <end position="392"/>
    </location>
</feature>
<feature type="compositionally biased region" description="Polar residues" evidence="1">
    <location>
        <begin position="751"/>
        <end position="780"/>
    </location>
</feature>
<dbReference type="GeneID" id="25252378"/>
<feature type="compositionally biased region" description="Low complexity" evidence="1">
    <location>
        <begin position="321"/>
        <end position="331"/>
    </location>
</feature>
<feature type="region of interest" description="Disordered" evidence="1">
    <location>
        <begin position="213"/>
        <end position="256"/>
    </location>
</feature>
<feature type="region of interest" description="Disordered" evidence="1">
    <location>
        <begin position="692"/>
        <end position="733"/>
    </location>
</feature>
<feature type="transmembrane region" description="Helical" evidence="2">
    <location>
        <begin position="54"/>
        <end position="75"/>
    </location>
</feature>
<evidence type="ECO:0000313" key="3">
    <source>
        <dbReference type="EMBL" id="CDJ37546.1"/>
    </source>
</evidence>
<reference evidence="3" key="1">
    <citation type="submission" date="2013-10" db="EMBL/GenBank/DDBJ databases">
        <title>Genomic analysis of the causative agents of coccidiosis in chickens.</title>
        <authorList>
            <person name="Reid A.J."/>
            <person name="Blake D."/>
            <person name="Billington K."/>
            <person name="Browne H."/>
            <person name="Dunn M."/>
            <person name="Hung S."/>
            <person name="Kawahara F."/>
            <person name="Miranda-Saavedra D."/>
            <person name="Mourier T."/>
            <person name="Nagra H."/>
            <person name="Otto T.D."/>
            <person name="Rawlings N."/>
            <person name="Sanchez A."/>
            <person name="Sanders M."/>
            <person name="Subramaniam C."/>
            <person name="Tay Y."/>
            <person name="Dear P."/>
            <person name="Doerig C."/>
            <person name="Gruber A."/>
            <person name="Parkinson J."/>
            <person name="Shirley M."/>
            <person name="Wan K.L."/>
            <person name="Berriman M."/>
            <person name="Tomley F."/>
            <person name="Pain A."/>
        </authorList>
    </citation>
    <scope>NUCLEOTIDE SEQUENCE [LARGE SCALE GENOMIC DNA]</scope>
    <source>
        <strain evidence="3">Houghton</strain>
    </source>
</reference>
<reference evidence="3" key="2">
    <citation type="submission" date="2013-10" db="EMBL/GenBank/DDBJ databases">
        <authorList>
            <person name="Aslett M."/>
        </authorList>
    </citation>
    <scope>NUCLEOTIDE SEQUENCE [LARGE SCALE GENOMIC DNA]</scope>
    <source>
        <strain evidence="3">Houghton</strain>
    </source>
</reference>
<feature type="region of interest" description="Disordered" evidence="1">
    <location>
        <begin position="748"/>
        <end position="810"/>
    </location>
</feature>
<evidence type="ECO:0000313" key="4">
    <source>
        <dbReference type="Proteomes" id="UP000030747"/>
    </source>
</evidence>
<dbReference type="AlphaFoldDB" id="U6KL58"/>
<dbReference type="OrthoDB" id="347684at2759"/>
<feature type="compositionally biased region" description="Pro residues" evidence="1">
    <location>
        <begin position="219"/>
        <end position="236"/>
    </location>
</feature>
<dbReference type="EMBL" id="HG673766">
    <property type="protein sequence ID" value="CDJ37546.1"/>
    <property type="molecule type" value="Genomic_DNA"/>
</dbReference>
<dbReference type="Proteomes" id="UP000030747">
    <property type="component" value="Unassembled WGS sequence"/>
</dbReference>
<name>U6KL58_EIMTE</name>
<feature type="compositionally biased region" description="Low complexity" evidence="1">
    <location>
        <begin position="377"/>
        <end position="389"/>
    </location>
</feature>
<keyword evidence="2" id="KW-0812">Transmembrane</keyword>
<feature type="compositionally biased region" description="Polar residues" evidence="1">
    <location>
        <begin position="339"/>
        <end position="355"/>
    </location>
</feature>
<feature type="compositionally biased region" description="Polar residues" evidence="1">
    <location>
        <begin position="285"/>
        <end position="309"/>
    </location>
</feature>
<dbReference type="VEuPathDB" id="ToxoDB:ETH2_1592800"/>
<feature type="region of interest" description="Disordered" evidence="1">
    <location>
        <begin position="597"/>
        <end position="622"/>
    </location>
</feature>
<proteinExistence type="predicted"/>
<feature type="compositionally biased region" description="Low complexity" evidence="1">
    <location>
        <begin position="474"/>
        <end position="488"/>
    </location>
</feature>
<dbReference type="RefSeq" id="XP_013228384.1">
    <property type="nucleotide sequence ID" value="XM_013372930.1"/>
</dbReference>